<organism evidence="1 2">
    <name type="scientific">Panagrolaimus sp. PS1159</name>
    <dbReference type="NCBI Taxonomy" id="55785"/>
    <lineage>
        <taxon>Eukaryota</taxon>
        <taxon>Metazoa</taxon>
        <taxon>Ecdysozoa</taxon>
        <taxon>Nematoda</taxon>
        <taxon>Chromadorea</taxon>
        <taxon>Rhabditida</taxon>
        <taxon>Tylenchina</taxon>
        <taxon>Panagrolaimomorpha</taxon>
        <taxon>Panagrolaimoidea</taxon>
        <taxon>Panagrolaimidae</taxon>
        <taxon>Panagrolaimus</taxon>
    </lineage>
</organism>
<dbReference type="WBParaSite" id="PS1159_v2.g653.t1">
    <property type="protein sequence ID" value="PS1159_v2.g653.t1"/>
    <property type="gene ID" value="PS1159_v2.g653"/>
</dbReference>
<dbReference type="Proteomes" id="UP000887580">
    <property type="component" value="Unplaced"/>
</dbReference>
<accession>A0AC35GLC1</accession>
<reference evidence="2" key="1">
    <citation type="submission" date="2022-11" db="UniProtKB">
        <authorList>
            <consortium name="WormBaseParasite"/>
        </authorList>
    </citation>
    <scope>IDENTIFICATION</scope>
</reference>
<evidence type="ECO:0000313" key="1">
    <source>
        <dbReference type="Proteomes" id="UP000887580"/>
    </source>
</evidence>
<sequence length="264" mass="30735">MKNYSIDIIIFNKKAWNDFTLFDNKSLANLINVEACFFEITPSVFQCKMHLQHLAVVQTKLLMDAFYFGFQVSNGIQPLSSEGCVFKHNVFNINPNKMAISAMASKTKGCKIFCVNEPILADQYYNYIQNLWISPFANGTIKIRSGILEKELVEIDTKSVFLWRDLYSTFYTIDIPPNIAFYITTAFHEYVQPVYNITSHPYKTVVTLPYFGDLDNSMWYYLQPGRDPFCLINVYNFNINLTLLDLDVSENHQIYLEYNDTRIK</sequence>
<protein>
    <submittedName>
        <fullName evidence="2">Uncharacterized protein</fullName>
    </submittedName>
</protein>
<proteinExistence type="predicted"/>
<evidence type="ECO:0000313" key="2">
    <source>
        <dbReference type="WBParaSite" id="PS1159_v2.g653.t1"/>
    </source>
</evidence>
<name>A0AC35GLC1_9BILA</name>